<keyword evidence="2" id="KW-1185">Reference proteome</keyword>
<reference evidence="2" key="1">
    <citation type="journal article" date="2019" name="Int. J. Syst. Evol. Microbiol.">
        <title>The Global Catalogue of Microorganisms (GCM) 10K type strain sequencing project: providing services to taxonomists for standard genome sequencing and annotation.</title>
        <authorList>
            <consortium name="The Broad Institute Genomics Platform"/>
            <consortium name="The Broad Institute Genome Sequencing Center for Infectious Disease"/>
            <person name="Wu L."/>
            <person name="Ma J."/>
        </authorList>
    </citation>
    <scope>NUCLEOTIDE SEQUENCE [LARGE SCALE GENOMIC DNA]</scope>
    <source>
        <strain evidence="2">JCM 32105</strain>
    </source>
</reference>
<organism evidence="1 2">
    <name type="scientific">Nemorincola caseinilytica</name>
    <dbReference type="NCBI Taxonomy" id="2054315"/>
    <lineage>
        <taxon>Bacteria</taxon>
        <taxon>Pseudomonadati</taxon>
        <taxon>Bacteroidota</taxon>
        <taxon>Chitinophagia</taxon>
        <taxon>Chitinophagales</taxon>
        <taxon>Chitinophagaceae</taxon>
        <taxon>Nemorincola</taxon>
    </lineage>
</organism>
<gene>
    <name evidence="1" type="ORF">GCM10023093_08030</name>
</gene>
<dbReference type="Proteomes" id="UP001500067">
    <property type="component" value="Unassembled WGS sequence"/>
</dbReference>
<proteinExistence type="predicted"/>
<comment type="caution">
    <text evidence="1">The sequence shown here is derived from an EMBL/GenBank/DDBJ whole genome shotgun (WGS) entry which is preliminary data.</text>
</comment>
<dbReference type="RefSeq" id="WP_345078912.1">
    <property type="nucleotide sequence ID" value="NZ_BAABFA010000007.1"/>
</dbReference>
<protein>
    <submittedName>
        <fullName evidence="1">Uncharacterized protein</fullName>
    </submittedName>
</protein>
<evidence type="ECO:0000313" key="1">
    <source>
        <dbReference type="EMBL" id="GAA4462112.1"/>
    </source>
</evidence>
<name>A0ABP8N9D5_9BACT</name>
<dbReference type="EMBL" id="BAABFA010000007">
    <property type="protein sequence ID" value="GAA4462112.1"/>
    <property type="molecule type" value="Genomic_DNA"/>
</dbReference>
<evidence type="ECO:0000313" key="2">
    <source>
        <dbReference type="Proteomes" id="UP001500067"/>
    </source>
</evidence>
<accession>A0ABP8N9D5</accession>
<sequence>MRYTAKGKYGKSIELTDDKAALLGSVRRASWRAIRGAIISVGGTEYTVAPRGVFNRTVDVTKDGQQLISCTFKPMGKVVITTANGTSYTLKRTNFFRGHYGLFSSQDQQIVTIVPHFKLWFFGITYDIDTDDNYTEGRDTLLLLLLVYAINTMQRAAAAAAT</sequence>